<comment type="caution">
    <text evidence="2">The sequence shown here is derived from an EMBL/GenBank/DDBJ whole genome shotgun (WGS) entry which is preliminary data.</text>
</comment>
<evidence type="ECO:0000259" key="1">
    <source>
        <dbReference type="PROSITE" id="PS51186"/>
    </source>
</evidence>
<dbReference type="SUPFAM" id="SSF55729">
    <property type="entry name" value="Acyl-CoA N-acyltransferases (Nat)"/>
    <property type="match status" value="1"/>
</dbReference>
<dbReference type="EMBL" id="JAUTBF010000001">
    <property type="protein sequence ID" value="MDQ1122008.1"/>
    <property type="molecule type" value="Genomic_DNA"/>
</dbReference>
<dbReference type="InterPro" id="IPR051908">
    <property type="entry name" value="Ribosomal_N-acetyltransferase"/>
</dbReference>
<gene>
    <name evidence="2" type="ORF">QE412_000581</name>
</gene>
<sequence length="190" mass="20487">MPELSGVTERGETGDAVLRPWAREDAADLALVAGSAPDLATQIPPEVSAGRAAADEHIRTVLRFEDDERNWAIVIDGVPVGNVGVTGIEFRHGTAWMSYWLAAGARGRGLATAALVSASAWAFDAGLYRLELGHRVNNPASCRVATAAGFLPEGIERRKLRYGDQRFDVETHARLAEDPWPRVSGLPFAE</sequence>
<keyword evidence="3" id="KW-1185">Reference proteome</keyword>
<evidence type="ECO:0000313" key="2">
    <source>
        <dbReference type="EMBL" id="MDQ1122008.1"/>
    </source>
</evidence>
<proteinExistence type="predicted"/>
<dbReference type="PANTHER" id="PTHR43441:SF10">
    <property type="entry name" value="ACETYLTRANSFERASE"/>
    <property type="match status" value="1"/>
</dbReference>
<dbReference type="InterPro" id="IPR016181">
    <property type="entry name" value="Acyl_CoA_acyltransferase"/>
</dbReference>
<protein>
    <submittedName>
        <fullName evidence="2">RimJ/RimL family protein N-acetyltransferase</fullName>
    </submittedName>
</protein>
<dbReference type="Pfam" id="PF13302">
    <property type="entry name" value="Acetyltransf_3"/>
    <property type="match status" value="1"/>
</dbReference>
<organism evidence="2 3">
    <name type="scientific">Microbacterium trichothecenolyticum</name>
    <name type="common">Aureobacterium trichothecenolyticum</name>
    <dbReference type="NCBI Taxonomy" id="69370"/>
    <lineage>
        <taxon>Bacteria</taxon>
        <taxon>Bacillati</taxon>
        <taxon>Actinomycetota</taxon>
        <taxon>Actinomycetes</taxon>
        <taxon>Micrococcales</taxon>
        <taxon>Microbacteriaceae</taxon>
        <taxon>Microbacterium</taxon>
    </lineage>
</organism>
<dbReference type="Proteomes" id="UP001226691">
    <property type="component" value="Unassembled WGS sequence"/>
</dbReference>
<dbReference type="PROSITE" id="PS51186">
    <property type="entry name" value="GNAT"/>
    <property type="match status" value="1"/>
</dbReference>
<dbReference type="Gene3D" id="3.40.630.30">
    <property type="match status" value="1"/>
</dbReference>
<dbReference type="RefSeq" id="WP_307479932.1">
    <property type="nucleotide sequence ID" value="NZ_JAUTBF010000001.1"/>
</dbReference>
<feature type="domain" description="N-acetyltransferase" evidence="1">
    <location>
        <begin position="16"/>
        <end position="181"/>
    </location>
</feature>
<name>A0ABU0TQR5_MICTR</name>
<dbReference type="InterPro" id="IPR000182">
    <property type="entry name" value="GNAT_dom"/>
</dbReference>
<accession>A0ABU0TQR5</accession>
<evidence type="ECO:0000313" key="3">
    <source>
        <dbReference type="Proteomes" id="UP001226691"/>
    </source>
</evidence>
<dbReference type="PANTHER" id="PTHR43441">
    <property type="entry name" value="RIBOSOMAL-PROTEIN-SERINE ACETYLTRANSFERASE"/>
    <property type="match status" value="1"/>
</dbReference>
<dbReference type="CDD" id="cd04301">
    <property type="entry name" value="NAT_SF"/>
    <property type="match status" value="1"/>
</dbReference>
<reference evidence="2 3" key="1">
    <citation type="submission" date="2023-07" db="EMBL/GenBank/DDBJ databases">
        <title>Functional and genomic diversity of the sorghum phyllosphere microbiome.</title>
        <authorList>
            <person name="Shade A."/>
        </authorList>
    </citation>
    <scope>NUCLEOTIDE SEQUENCE [LARGE SCALE GENOMIC DNA]</scope>
    <source>
        <strain evidence="2 3">SORGH_AS_1207</strain>
    </source>
</reference>